<proteinExistence type="predicted"/>
<dbReference type="EMBL" id="KV427606">
    <property type="protein sequence ID" value="KZT11814.1"/>
    <property type="molecule type" value="Genomic_DNA"/>
</dbReference>
<name>A0A165HJN7_9APHY</name>
<accession>A0A165HJN7</accession>
<keyword evidence="2" id="KW-1185">Reference proteome</keyword>
<dbReference type="Proteomes" id="UP000076871">
    <property type="component" value="Unassembled WGS sequence"/>
</dbReference>
<evidence type="ECO:0000313" key="2">
    <source>
        <dbReference type="Proteomes" id="UP000076871"/>
    </source>
</evidence>
<dbReference type="AlphaFoldDB" id="A0A165HJN7"/>
<dbReference type="RefSeq" id="XP_040769462.1">
    <property type="nucleotide sequence ID" value="XM_040906762.1"/>
</dbReference>
<sequence>MPEIEEASPDGQGLKMDAFSRAELERINAGLAIKLRDVGHAFMCMLCFAAGRKGTGRPAILRKRYRVRGYFTRIGHQTSHQRFALAWRSEVQEDGCSSTFLAIEFTLAYWEKVVMYAHPAEVPRAIRPHMDPSVLHRQLDHDEPLLRADTDLVNERIKGRLVSWAMGPTGVVWGVSEMVDDKYVKQETILPPAGGLPSNLRVETLPHNYVAFIAPSLHGIRELGFLGYLSLLTF</sequence>
<organism evidence="1 2">
    <name type="scientific">Laetiporus sulphureus 93-53</name>
    <dbReference type="NCBI Taxonomy" id="1314785"/>
    <lineage>
        <taxon>Eukaryota</taxon>
        <taxon>Fungi</taxon>
        <taxon>Dikarya</taxon>
        <taxon>Basidiomycota</taxon>
        <taxon>Agaricomycotina</taxon>
        <taxon>Agaricomycetes</taxon>
        <taxon>Polyporales</taxon>
        <taxon>Laetiporus</taxon>
    </lineage>
</organism>
<evidence type="ECO:0000313" key="1">
    <source>
        <dbReference type="EMBL" id="KZT11814.1"/>
    </source>
</evidence>
<protein>
    <submittedName>
        <fullName evidence="1">Uncharacterized protein</fullName>
    </submittedName>
</protein>
<reference evidence="1 2" key="1">
    <citation type="journal article" date="2016" name="Mol. Biol. Evol.">
        <title>Comparative Genomics of Early-Diverging Mushroom-Forming Fungi Provides Insights into the Origins of Lignocellulose Decay Capabilities.</title>
        <authorList>
            <person name="Nagy L.G."/>
            <person name="Riley R."/>
            <person name="Tritt A."/>
            <person name="Adam C."/>
            <person name="Daum C."/>
            <person name="Floudas D."/>
            <person name="Sun H."/>
            <person name="Yadav J.S."/>
            <person name="Pangilinan J."/>
            <person name="Larsson K.H."/>
            <person name="Matsuura K."/>
            <person name="Barry K."/>
            <person name="Labutti K."/>
            <person name="Kuo R."/>
            <person name="Ohm R.A."/>
            <person name="Bhattacharya S.S."/>
            <person name="Shirouzu T."/>
            <person name="Yoshinaga Y."/>
            <person name="Martin F.M."/>
            <person name="Grigoriev I.V."/>
            <person name="Hibbett D.S."/>
        </authorList>
    </citation>
    <scope>NUCLEOTIDE SEQUENCE [LARGE SCALE GENOMIC DNA]</scope>
    <source>
        <strain evidence="1 2">93-53</strain>
    </source>
</reference>
<dbReference type="GeneID" id="63823791"/>
<dbReference type="InParanoid" id="A0A165HJN7"/>
<gene>
    <name evidence="1" type="ORF">LAESUDRAFT_710377</name>
</gene>